<comment type="caution">
    <text evidence="2">The sequence shown here is derived from an EMBL/GenBank/DDBJ whole genome shotgun (WGS) entry which is preliminary data.</text>
</comment>
<evidence type="ECO:0000259" key="1">
    <source>
        <dbReference type="SMART" id="SM00873"/>
    </source>
</evidence>
<dbReference type="Proteomes" id="UP000230344">
    <property type="component" value="Unassembled WGS sequence"/>
</dbReference>
<dbReference type="SMART" id="SM00873">
    <property type="entry name" value="B3_4"/>
    <property type="match status" value="1"/>
</dbReference>
<reference evidence="3" key="1">
    <citation type="submission" date="2017-09" db="EMBL/GenBank/DDBJ databases">
        <title>Depth-based differentiation of microbial function through sediment-hosted aquifers and enrichment of novel symbionts in the deep terrestrial subsurface.</title>
        <authorList>
            <person name="Probst A.J."/>
            <person name="Ladd B."/>
            <person name="Jarett J.K."/>
            <person name="Geller-Mcgrath D.E."/>
            <person name="Sieber C.M.K."/>
            <person name="Emerson J.B."/>
            <person name="Anantharaman K."/>
            <person name="Thomas B.C."/>
            <person name="Malmstrom R."/>
            <person name="Stieglmeier M."/>
            <person name="Klingl A."/>
            <person name="Woyke T."/>
            <person name="Ryan C.M."/>
            <person name="Banfield J.F."/>
        </authorList>
    </citation>
    <scope>NUCLEOTIDE SEQUENCE [LARGE SCALE GENOMIC DNA]</scope>
</reference>
<dbReference type="InterPro" id="IPR020825">
    <property type="entry name" value="Phe-tRNA_synthase-like_B3/B4"/>
</dbReference>
<evidence type="ECO:0000313" key="3">
    <source>
        <dbReference type="Proteomes" id="UP000230344"/>
    </source>
</evidence>
<feature type="domain" description="B3/B4 tRNA-binding" evidence="1">
    <location>
        <begin position="1"/>
        <end position="131"/>
    </location>
</feature>
<dbReference type="EMBL" id="PFLH01000063">
    <property type="protein sequence ID" value="PIY70796.1"/>
    <property type="molecule type" value="Genomic_DNA"/>
</dbReference>
<protein>
    <submittedName>
        <fullName evidence="2">Phenylalanine--tRNA ligase subunit beta</fullName>
    </submittedName>
</protein>
<accession>A0A2M7QFQ6</accession>
<feature type="non-terminal residue" evidence="2">
    <location>
        <position position="1"/>
    </location>
</feature>
<dbReference type="GO" id="GO:0003723">
    <property type="term" value="F:RNA binding"/>
    <property type="evidence" value="ECO:0007669"/>
    <property type="project" value="InterPro"/>
</dbReference>
<name>A0A2M7QFQ6_9BACT</name>
<keyword evidence="2" id="KW-0436">Ligase</keyword>
<dbReference type="Pfam" id="PF03483">
    <property type="entry name" value="B3_4"/>
    <property type="match status" value="1"/>
</dbReference>
<gene>
    <name evidence="2" type="ORF">COY88_03710</name>
</gene>
<dbReference type="SUPFAM" id="SSF56037">
    <property type="entry name" value="PheT/TilS domain"/>
    <property type="match status" value="1"/>
</dbReference>
<organism evidence="2 3">
    <name type="scientific">Candidatus Roizmanbacteria bacterium CG_4_10_14_0_8_um_filter_35_28</name>
    <dbReference type="NCBI Taxonomy" id="1974827"/>
    <lineage>
        <taxon>Bacteria</taxon>
        <taxon>Candidatus Roizmaniibacteriota</taxon>
    </lineage>
</organism>
<feature type="non-terminal residue" evidence="2">
    <location>
        <position position="138"/>
    </location>
</feature>
<dbReference type="AlphaFoldDB" id="A0A2M7QFQ6"/>
<evidence type="ECO:0000313" key="2">
    <source>
        <dbReference type="EMBL" id="PIY70796.1"/>
    </source>
</evidence>
<sequence length="138" mass="15666">NLIDITNYVMLEVGHPAHVFDYDRVKTGKIFIRKAKNGEKITTLDKKNYLLNSNDIIFDDGTGRIIDLPGIMGLDNSVVTEKTKRIIFWIETNDPKAIRRTSMRLGIRTAAASINEKNPDPEAAKMTFLKGIELYQKI</sequence>
<proteinExistence type="predicted"/>
<dbReference type="Gene3D" id="3.50.40.10">
    <property type="entry name" value="Phenylalanyl-trna Synthetase, Chain B, domain 3"/>
    <property type="match status" value="1"/>
</dbReference>
<dbReference type="GO" id="GO:0004826">
    <property type="term" value="F:phenylalanine-tRNA ligase activity"/>
    <property type="evidence" value="ECO:0007669"/>
    <property type="project" value="InterPro"/>
</dbReference>
<dbReference type="InterPro" id="IPR005146">
    <property type="entry name" value="B3/B4_tRNA-bd"/>
</dbReference>